<gene>
    <name evidence="2" type="ORF">HSR122_1389</name>
</gene>
<protein>
    <submittedName>
        <fullName evidence="2">Uncharacterized protein</fullName>
    </submittedName>
</protein>
<sequence length="45" mass="4665">MPDRAVRGRPGESETVSRPAHDSTVTSIVSASTPPSPSLTRSVTS</sequence>
<evidence type="ECO:0000313" key="3">
    <source>
        <dbReference type="Proteomes" id="UP000662973"/>
    </source>
</evidence>
<feature type="compositionally biased region" description="Basic and acidic residues" evidence="1">
    <location>
        <begin position="1"/>
        <end position="12"/>
    </location>
</feature>
<keyword evidence="3" id="KW-1185">Reference proteome</keyword>
<dbReference type="KEGG" id="hds:HSR122_1389"/>
<dbReference type="Proteomes" id="UP000662973">
    <property type="component" value="Chromosome"/>
</dbReference>
<organism evidence="2 3">
    <name type="scientific">Halapricum desulfuricans</name>
    <dbReference type="NCBI Taxonomy" id="2841257"/>
    <lineage>
        <taxon>Archaea</taxon>
        <taxon>Methanobacteriati</taxon>
        <taxon>Methanobacteriota</taxon>
        <taxon>Stenosarchaea group</taxon>
        <taxon>Halobacteria</taxon>
        <taxon>Halobacteriales</taxon>
        <taxon>Haloarculaceae</taxon>
        <taxon>Halapricum</taxon>
    </lineage>
</organism>
<feature type="compositionally biased region" description="Polar residues" evidence="1">
    <location>
        <begin position="23"/>
        <end position="45"/>
    </location>
</feature>
<name>A0A897NBJ9_9EURY</name>
<reference evidence="2 3" key="1">
    <citation type="submission" date="2020-11" db="EMBL/GenBank/DDBJ databases">
        <title>Carbohydrate-dependent, anaerobic sulfur respiration: A novel catabolism in halophilic archaea.</title>
        <authorList>
            <person name="Sorokin D.Y."/>
            <person name="Messina E."/>
            <person name="Smedile F."/>
            <person name="La Cono V."/>
            <person name="Hallsworth J.E."/>
            <person name="Yakimov M.M."/>
        </authorList>
    </citation>
    <scope>NUCLEOTIDE SEQUENCE [LARGE SCALE GENOMIC DNA]</scope>
    <source>
        <strain evidence="2 3">HSR12-2</strain>
    </source>
</reference>
<proteinExistence type="predicted"/>
<feature type="region of interest" description="Disordered" evidence="1">
    <location>
        <begin position="1"/>
        <end position="45"/>
    </location>
</feature>
<dbReference type="EMBL" id="CP064788">
    <property type="protein sequence ID" value="QSG08785.1"/>
    <property type="molecule type" value="Genomic_DNA"/>
</dbReference>
<accession>A0A897NBJ9</accession>
<evidence type="ECO:0000313" key="2">
    <source>
        <dbReference type="EMBL" id="QSG08785.1"/>
    </source>
</evidence>
<evidence type="ECO:0000256" key="1">
    <source>
        <dbReference type="SAM" id="MobiDB-lite"/>
    </source>
</evidence>
<dbReference type="AlphaFoldDB" id="A0A897NBJ9"/>